<accession>A0ABS5V8D5</accession>
<protein>
    <recommendedName>
        <fullName evidence="3">DNA polymerase III subunit delta</fullName>
    </recommendedName>
</protein>
<evidence type="ECO:0000313" key="2">
    <source>
        <dbReference type="Proteomes" id="UP001195903"/>
    </source>
</evidence>
<keyword evidence="2" id="KW-1185">Reference proteome</keyword>
<reference evidence="1 2" key="1">
    <citation type="submission" date="2021-05" db="EMBL/GenBank/DDBJ databases">
        <title>Shewanella sp. JM162201.</title>
        <authorList>
            <person name="Xu S."/>
            <person name="Li A."/>
        </authorList>
    </citation>
    <scope>NUCLEOTIDE SEQUENCE [LARGE SCALE GENOMIC DNA]</scope>
    <source>
        <strain evidence="1 2">JM162201</strain>
    </source>
</reference>
<organism evidence="1 2">
    <name type="scientific">Shewanella jiangmenensis</name>
    <dbReference type="NCBI Taxonomy" id="2837387"/>
    <lineage>
        <taxon>Bacteria</taxon>
        <taxon>Pseudomonadati</taxon>
        <taxon>Pseudomonadota</taxon>
        <taxon>Gammaproteobacteria</taxon>
        <taxon>Alteromonadales</taxon>
        <taxon>Shewanellaceae</taxon>
        <taxon>Shewanella</taxon>
    </lineage>
</organism>
<name>A0ABS5V8D5_9GAMM</name>
<gene>
    <name evidence="1" type="ORF">KJI95_16595</name>
</gene>
<dbReference type="EMBL" id="JAHEPS010000008">
    <property type="protein sequence ID" value="MBT1446117.1"/>
    <property type="molecule type" value="Genomic_DNA"/>
</dbReference>
<evidence type="ECO:0008006" key="3">
    <source>
        <dbReference type="Google" id="ProtNLM"/>
    </source>
</evidence>
<evidence type="ECO:0000313" key="1">
    <source>
        <dbReference type="EMBL" id="MBT1446117.1"/>
    </source>
</evidence>
<comment type="caution">
    <text evidence="1">The sequence shown here is derived from an EMBL/GenBank/DDBJ whole genome shotgun (WGS) entry which is preliminary data.</text>
</comment>
<proteinExistence type="predicted"/>
<sequence length="106" mass="12208">MPGFHTLTFDTLPRLPLRPGVLYLLDGEVRRLGALFEAASQRPRWRTLSLDTRDKEDELALVLLRLCRRYGIHKLELDDAKHPQAPLLRRLAALDGWGAEEWPRLG</sequence>
<dbReference type="RefSeq" id="WP_214508316.1">
    <property type="nucleotide sequence ID" value="NZ_JAHEPS010000008.1"/>
</dbReference>
<dbReference type="Proteomes" id="UP001195903">
    <property type="component" value="Unassembled WGS sequence"/>
</dbReference>